<dbReference type="Ensembl" id="ENSSSUT00005024517.1">
    <property type="protein sequence ID" value="ENSSSUP00005021439.1"/>
    <property type="gene ID" value="ENSSSUG00005013717.1"/>
</dbReference>
<name>A0A673UAZ5_SURSU</name>
<accession>A0A673UAZ5</accession>
<reference evidence="2" key="3">
    <citation type="submission" date="2025-09" db="UniProtKB">
        <authorList>
            <consortium name="Ensembl"/>
        </authorList>
    </citation>
    <scope>IDENTIFICATION</scope>
</reference>
<proteinExistence type="predicted"/>
<sequence length="260" mass="28435">MSDSQVEIISSSSGLGSRRRTWTELLAGRVKRQTRCPGTEQKLQESAVLLLRRHLNLNDLLLEVEGAPRKMLCLSQLIDPEACPNLSSSFIGSALQDEASRLGLPVAVLSSRVVATSIAQICVPTATVHGVLLSAEQRNTSLLEVMWHLHVQNVVSLQELLESRADVQATVAWLFGNLCLLCEQMEASPDSDVARAVLSDFVQMLVLRGFQKNSDLRRNVEPEQMGQLAVAVLQKMLVFALEALAAGMQDGSPQHKVVKC</sequence>
<dbReference type="InterPro" id="IPR003516">
    <property type="entry name" value="FANCA"/>
</dbReference>
<dbReference type="Proteomes" id="UP000472268">
    <property type="component" value="Chromosome 16"/>
</dbReference>
<feature type="domain" description="Fanconi anaemia group A protein N-terminal" evidence="1">
    <location>
        <begin position="137"/>
        <end position="260"/>
    </location>
</feature>
<reference evidence="2" key="2">
    <citation type="submission" date="2025-08" db="UniProtKB">
        <authorList>
            <consortium name="Ensembl"/>
        </authorList>
    </citation>
    <scope>IDENTIFICATION</scope>
</reference>
<dbReference type="AlphaFoldDB" id="A0A673UAZ5"/>
<dbReference type="PANTHER" id="PTHR12047">
    <property type="entry name" value="FANCONI ANEMIA GROUP A PROTEIN"/>
    <property type="match status" value="1"/>
</dbReference>
<protein>
    <recommendedName>
        <fullName evidence="1">Fanconi anaemia group A protein N-terminal domain-containing protein</fullName>
    </recommendedName>
</protein>
<dbReference type="GO" id="GO:0036297">
    <property type="term" value="P:interstrand cross-link repair"/>
    <property type="evidence" value="ECO:0007669"/>
    <property type="project" value="InterPro"/>
</dbReference>
<evidence type="ECO:0000313" key="2">
    <source>
        <dbReference type="Ensembl" id="ENSSSUP00005021439.1"/>
    </source>
</evidence>
<keyword evidence="3" id="KW-1185">Reference proteome</keyword>
<reference evidence="2 3" key="1">
    <citation type="submission" date="2019-05" db="EMBL/GenBank/DDBJ databases">
        <title>A Chromosome-scale Meerkat (S. suricatta) Genome Assembly.</title>
        <authorList>
            <person name="Dudchenko O."/>
            <person name="Lieberman Aiden E."/>
            <person name="Tung J."/>
            <person name="Barreiro L.B."/>
            <person name="Clutton-Brock T.H."/>
        </authorList>
    </citation>
    <scope>NUCLEOTIDE SEQUENCE [LARGE SCALE GENOMIC DNA]</scope>
</reference>
<dbReference type="PANTHER" id="PTHR12047:SF2">
    <property type="entry name" value="FANCONI ANEMIA GROUP A PROTEIN"/>
    <property type="match status" value="1"/>
</dbReference>
<dbReference type="GO" id="GO:0043240">
    <property type="term" value="C:Fanconi anaemia nuclear complex"/>
    <property type="evidence" value="ECO:0007669"/>
    <property type="project" value="InterPro"/>
</dbReference>
<evidence type="ECO:0000313" key="3">
    <source>
        <dbReference type="Proteomes" id="UP000472268"/>
    </source>
</evidence>
<dbReference type="GO" id="GO:0045589">
    <property type="term" value="P:regulation of regulatory T cell differentiation"/>
    <property type="evidence" value="ECO:0007669"/>
    <property type="project" value="TreeGrafter"/>
</dbReference>
<organism evidence="2 3">
    <name type="scientific">Suricata suricatta</name>
    <name type="common">Meerkat</name>
    <dbReference type="NCBI Taxonomy" id="37032"/>
    <lineage>
        <taxon>Eukaryota</taxon>
        <taxon>Metazoa</taxon>
        <taxon>Chordata</taxon>
        <taxon>Craniata</taxon>
        <taxon>Vertebrata</taxon>
        <taxon>Euteleostomi</taxon>
        <taxon>Mammalia</taxon>
        <taxon>Eutheria</taxon>
        <taxon>Laurasiatheria</taxon>
        <taxon>Carnivora</taxon>
        <taxon>Feliformia</taxon>
        <taxon>Herpestidae</taxon>
        <taxon>Suricata</taxon>
    </lineage>
</organism>
<dbReference type="Pfam" id="PF15865">
    <property type="entry name" value="Fanconi_A_N"/>
    <property type="match status" value="1"/>
</dbReference>
<dbReference type="InterPro" id="IPR031729">
    <property type="entry name" value="Fanconi_A_N"/>
</dbReference>
<evidence type="ECO:0000259" key="1">
    <source>
        <dbReference type="Pfam" id="PF15865"/>
    </source>
</evidence>